<dbReference type="AlphaFoldDB" id="A0AAN7P4C6"/>
<protein>
    <recommendedName>
        <fullName evidence="11">Homeobox domain-containing protein</fullName>
    </recommendedName>
</protein>
<name>A0AAN7P4C6_9COLE</name>
<dbReference type="Gene3D" id="2.30.39.10">
    <property type="entry name" value="Alpha-1-antitrypsin, domain 1"/>
    <property type="match status" value="1"/>
</dbReference>
<comment type="subcellular location">
    <subcellularLocation>
        <location evidence="1 7 9">Nucleus</location>
    </subcellularLocation>
</comment>
<dbReference type="SUPFAM" id="SSF46689">
    <property type="entry name" value="Homeodomain-like"/>
    <property type="match status" value="1"/>
</dbReference>
<keyword evidence="13" id="KW-1185">Reference proteome</keyword>
<keyword evidence="5 7" id="KW-0371">Homeobox</keyword>
<comment type="caution">
    <text evidence="12">The sequence shown here is derived from an EMBL/GenBank/DDBJ whole genome shotgun (WGS) entry which is preliminary data.</text>
</comment>
<dbReference type="PROSITE" id="PS00284">
    <property type="entry name" value="SERPIN"/>
    <property type="match status" value="1"/>
</dbReference>
<dbReference type="InterPro" id="IPR023796">
    <property type="entry name" value="Serpin_dom"/>
</dbReference>
<dbReference type="Gene3D" id="2.10.310.10">
    <property type="entry name" value="Serpins superfamily"/>
    <property type="match status" value="1"/>
</dbReference>
<dbReference type="CDD" id="cd19594">
    <property type="entry name" value="serpin_crustaceans_chelicerates_insects"/>
    <property type="match status" value="1"/>
</dbReference>
<keyword evidence="6 7" id="KW-0539">Nucleus</keyword>
<evidence type="ECO:0000256" key="6">
    <source>
        <dbReference type="ARBA" id="ARBA00023242"/>
    </source>
</evidence>
<evidence type="ECO:0000256" key="7">
    <source>
        <dbReference type="PROSITE-ProRule" id="PRU00108"/>
    </source>
</evidence>
<keyword evidence="4 7" id="KW-0238">DNA-binding</keyword>
<dbReference type="InterPro" id="IPR000215">
    <property type="entry name" value="Serpin_fam"/>
</dbReference>
<dbReference type="InterPro" id="IPR042185">
    <property type="entry name" value="Serpin_sf_2"/>
</dbReference>
<feature type="region of interest" description="Disordered" evidence="10">
    <location>
        <begin position="1"/>
        <end position="24"/>
    </location>
</feature>
<evidence type="ECO:0000313" key="13">
    <source>
        <dbReference type="Proteomes" id="UP001353858"/>
    </source>
</evidence>
<dbReference type="Pfam" id="PF00046">
    <property type="entry name" value="Homeodomain"/>
    <property type="match status" value="1"/>
</dbReference>
<dbReference type="InterPro" id="IPR017970">
    <property type="entry name" value="Homeobox_CS"/>
</dbReference>
<dbReference type="GO" id="GO:0005634">
    <property type="term" value="C:nucleus"/>
    <property type="evidence" value="ECO:0007669"/>
    <property type="project" value="UniProtKB-SubCell"/>
</dbReference>
<dbReference type="InterPro" id="IPR001356">
    <property type="entry name" value="HD"/>
</dbReference>
<dbReference type="CDD" id="cd00086">
    <property type="entry name" value="homeodomain"/>
    <property type="match status" value="1"/>
</dbReference>
<comment type="similarity">
    <text evidence="8">Belongs to the serpin family.</text>
</comment>
<proteinExistence type="inferred from homology"/>
<dbReference type="PANTHER" id="PTHR11461">
    <property type="entry name" value="SERINE PROTEASE INHIBITOR, SERPIN"/>
    <property type="match status" value="1"/>
</dbReference>
<evidence type="ECO:0000256" key="1">
    <source>
        <dbReference type="ARBA" id="ARBA00004123"/>
    </source>
</evidence>
<dbReference type="GO" id="GO:0004867">
    <property type="term" value="F:serine-type endopeptidase inhibitor activity"/>
    <property type="evidence" value="ECO:0007669"/>
    <property type="project" value="UniProtKB-KW"/>
</dbReference>
<feature type="domain" description="Homeobox" evidence="11">
    <location>
        <begin position="140"/>
        <end position="200"/>
    </location>
</feature>
<dbReference type="InterPro" id="IPR036186">
    <property type="entry name" value="Serpin_sf"/>
</dbReference>
<dbReference type="GO" id="GO:0005615">
    <property type="term" value="C:extracellular space"/>
    <property type="evidence" value="ECO:0007669"/>
    <property type="project" value="InterPro"/>
</dbReference>
<evidence type="ECO:0000256" key="3">
    <source>
        <dbReference type="ARBA" id="ARBA00022900"/>
    </source>
</evidence>
<dbReference type="SMART" id="SM00093">
    <property type="entry name" value="SERPIN"/>
    <property type="match status" value="1"/>
</dbReference>
<keyword evidence="2" id="KW-0646">Protease inhibitor</keyword>
<evidence type="ECO:0000259" key="11">
    <source>
        <dbReference type="PROSITE" id="PS50071"/>
    </source>
</evidence>
<dbReference type="PROSITE" id="PS00027">
    <property type="entry name" value="HOMEOBOX_1"/>
    <property type="match status" value="1"/>
</dbReference>
<dbReference type="GO" id="GO:0003677">
    <property type="term" value="F:DNA binding"/>
    <property type="evidence" value="ECO:0007669"/>
    <property type="project" value="UniProtKB-UniRule"/>
</dbReference>
<sequence>MDAPFEDPNFPDYTNQPLPSLNSTLLQNKNQDNINAHSIQMMLGLQQQQQQDVFSNMNAQLDYKNAATKLDSAMHHDLGPLFQQNTLENMSNNSANNVKRKNEDIVLLQSQNLSSSEIPTTTTTGNAKKNDKKKNDNNGVKKKKTRTTFTAFQLEELERAFERAPYPDVFAREELALKLNLSESRVQVWFQNRRAKWRKREPPRKTGYISSSSPNSNINNFNNTLSPFTQTNSNLNTSAPVDTWSYQSSYDLGPHTNLLNSSTTLYSGFGSPQNGYSYMLNSHDNQLFGAPMRTHDYGTPLANQSPPMSRDYSMLQTHSPTTDENSIGVKIEYVNHSLNGSPERLLLSPGDSVLFYIANKLLKKMKITLVLALIFAIFFKQTYQQCLTENDQKMPHPSGQLKLYSGQQEFSLALLQAINKLNPSGNIFFSPYSTYHALLLAYFISSHQTEKFLRKSLRLHPTQDKADIFSAYKLDKLATTIRAKNSSYEFTNANRIYVAEQINLRNCITYIFGEELIKQDFRTNPEVARSDINNWVEVHTHGMIKDLLPPGTIDPSTNLVLVNAAYFKGQWESKFDPEETTPEVFFISPSKQTVVDMMHIETSFNYDVSDTLMAHILELPYEGDDISMYILLPPFAKEDGVETVLKRLTLDTFRSVVNDSMLPRQVKLSLPKFSLEHTVELTPILESLGVGNLFRQDADFSVLTGRRDLSVGAGIHKAKIEITEEGTRAAAATAIFSWRMLSTKVEVPVEFKCNRPFVFVIYNRVMHTILFTGVLRRPAQK</sequence>
<evidence type="ECO:0000256" key="2">
    <source>
        <dbReference type="ARBA" id="ARBA00022690"/>
    </source>
</evidence>
<dbReference type="SUPFAM" id="SSF56574">
    <property type="entry name" value="Serpins"/>
    <property type="match status" value="1"/>
</dbReference>
<dbReference type="Proteomes" id="UP001353858">
    <property type="component" value="Unassembled WGS sequence"/>
</dbReference>
<evidence type="ECO:0000256" key="5">
    <source>
        <dbReference type="ARBA" id="ARBA00023155"/>
    </source>
</evidence>
<feature type="compositionally biased region" description="Polar residues" evidence="10">
    <location>
        <begin position="12"/>
        <end position="24"/>
    </location>
</feature>
<dbReference type="Pfam" id="PF00079">
    <property type="entry name" value="Serpin"/>
    <property type="match status" value="1"/>
</dbReference>
<dbReference type="InterPro" id="IPR023795">
    <property type="entry name" value="Serpin_CS"/>
</dbReference>
<dbReference type="EMBL" id="JARPUR010000003">
    <property type="protein sequence ID" value="KAK4880375.1"/>
    <property type="molecule type" value="Genomic_DNA"/>
</dbReference>
<organism evidence="12 13">
    <name type="scientific">Aquatica leii</name>
    <dbReference type="NCBI Taxonomy" id="1421715"/>
    <lineage>
        <taxon>Eukaryota</taxon>
        <taxon>Metazoa</taxon>
        <taxon>Ecdysozoa</taxon>
        <taxon>Arthropoda</taxon>
        <taxon>Hexapoda</taxon>
        <taxon>Insecta</taxon>
        <taxon>Pterygota</taxon>
        <taxon>Neoptera</taxon>
        <taxon>Endopterygota</taxon>
        <taxon>Coleoptera</taxon>
        <taxon>Polyphaga</taxon>
        <taxon>Elateriformia</taxon>
        <taxon>Elateroidea</taxon>
        <taxon>Lampyridae</taxon>
        <taxon>Luciolinae</taxon>
        <taxon>Aquatica</taxon>
    </lineage>
</organism>
<dbReference type="FunFam" id="1.10.10.60:FF:000252">
    <property type="entry name" value="Retinal homeobox protein Rx-B"/>
    <property type="match status" value="1"/>
</dbReference>
<dbReference type="Gene3D" id="1.10.10.60">
    <property type="entry name" value="Homeodomain-like"/>
    <property type="match status" value="1"/>
</dbReference>
<dbReference type="GO" id="GO:0000981">
    <property type="term" value="F:DNA-binding transcription factor activity, RNA polymerase II-specific"/>
    <property type="evidence" value="ECO:0007669"/>
    <property type="project" value="InterPro"/>
</dbReference>
<dbReference type="InterPro" id="IPR042178">
    <property type="entry name" value="Serpin_sf_1"/>
</dbReference>
<feature type="DNA-binding region" description="Homeobox" evidence="7">
    <location>
        <begin position="142"/>
        <end position="201"/>
    </location>
</feature>
<dbReference type="Gene3D" id="3.30.497.10">
    <property type="entry name" value="Antithrombin, subunit I, domain 2"/>
    <property type="match status" value="1"/>
</dbReference>
<dbReference type="InterPro" id="IPR009057">
    <property type="entry name" value="Homeodomain-like_sf"/>
</dbReference>
<dbReference type="PANTHER" id="PTHR11461:SF278">
    <property type="entry name" value="SERINE PROTEASE INHIBITOR 88EA"/>
    <property type="match status" value="1"/>
</dbReference>
<dbReference type="PROSITE" id="PS50071">
    <property type="entry name" value="HOMEOBOX_2"/>
    <property type="match status" value="1"/>
</dbReference>
<dbReference type="SMART" id="SM00389">
    <property type="entry name" value="HOX"/>
    <property type="match status" value="1"/>
</dbReference>
<evidence type="ECO:0000256" key="9">
    <source>
        <dbReference type="RuleBase" id="RU000682"/>
    </source>
</evidence>
<evidence type="ECO:0000256" key="8">
    <source>
        <dbReference type="RuleBase" id="RU000411"/>
    </source>
</evidence>
<evidence type="ECO:0000256" key="4">
    <source>
        <dbReference type="ARBA" id="ARBA00023125"/>
    </source>
</evidence>
<feature type="region of interest" description="Disordered" evidence="10">
    <location>
        <begin position="116"/>
        <end position="142"/>
    </location>
</feature>
<keyword evidence="3" id="KW-0722">Serine protease inhibitor</keyword>
<reference evidence="13" key="1">
    <citation type="submission" date="2023-01" db="EMBL/GenBank/DDBJ databases">
        <title>Key to firefly adult light organ development and bioluminescence: homeobox transcription factors regulate luciferase expression and transportation to peroxisome.</title>
        <authorList>
            <person name="Fu X."/>
        </authorList>
    </citation>
    <scope>NUCLEOTIDE SEQUENCE [LARGE SCALE GENOMIC DNA]</scope>
</reference>
<evidence type="ECO:0000256" key="10">
    <source>
        <dbReference type="SAM" id="MobiDB-lite"/>
    </source>
</evidence>
<evidence type="ECO:0000313" key="12">
    <source>
        <dbReference type="EMBL" id="KAK4880375.1"/>
    </source>
</evidence>
<gene>
    <name evidence="12" type="ORF">RN001_008521</name>
</gene>
<accession>A0AAN7P4C6</accession>